<dbReference type="Proteomes" id="UP000315060">
    <property type="component" value="Unassembled WGS sequence"/>
</dbReference>
<name>A0A559GP42_STREE</name>
<dbReference type="InterPro" id="IPR013783">
    <property type="entry name" value="Ig-like_fold"/>
</dbReference>
<feature type="non-terminal residue" evidence="2">
    <location>
        <position position="1"/>
    </location>
</feature>
<evidence type="ECO:0000256" key="1">
    <source>
        <dbReference type="SAM" id="Phobius"/>
    </source>
</evidence>
<proteinExistence type="predicted"/>
<sequence length="201" mass="20806">KDKTPGENPELHTGGKRFVKKDKVSGDTLKDAIFELQGNDGTAIKWTAALIAANKAAIEAGQFSKTADTVTATSATVPPVAGETIYLLSDANGAFEIKGLAYGTVGQAANGTDSGSTDYQLVETKAPKDYSKLTAPVTFTVNAGSYQKDPTKISLGLADPDRVDNSKITIPQTGGIGSVAVIVAGLAIVGLGFIMKKRMAK</sequence>
<keyword evidence="1" id="KW-0472">Membrane</keyword>
<dbReference type="NCBIfam" id="TIGR01167">
    <property type="entry name" value="LPXTG_anchor"/>
    <property type="match status" value="1"/>
</dbReference>
<dbReference type="Gene3D" id="2.60.40.10">
    <property type="entry name" value="Immunoglobulins"/>
    <property type="match status" value="1"/>
</dbReference>
<accession>A0A559GP42</accession>
<feature type="transmembrane region" description="Helical" evidence="1">
    <location>
        <begin position="175"/>
        <end position="195"/>
    </location>
</feature>
<keyword evidence="1" id="KW-0812">Transmembrane</keyword>
<dbReference type="EMBL" id="VMYC01000371">
    <property type="protein sequence ID" value="TVX64663.1"/>
    <property type="molecule type" value="Genomic_DNA"/>
</dbReference>
<evidence type="ECO:0000313" key="3">
    <source>
        <dbReference type="Proteomes" id="UP000315060"/>
    </source>
</evidence>
<reference evidence="2 3" key="1">
    <citation type="submission" date="2019-07" db="EMBL/GenBank/DDBJ databases">
        <authorList>
            <person name="Mohale T."/>
        </authorList>
    </citation>
    <scope>NUCLEOTIDE SEQUENCE [LARGE SCALE GENOMIC DNA]</scope>
    <source>
        <strain evidence="2 3">NTPn 59</strain>
    </source>
</reference>
<protein>
    <submittedName>
        <fullName evidence="2">LPXTG cell wall anchor domain-containing protein</fullName>
    </submittedName>
</protein>
<keyword evidence="1" id="KW-1133">Transmembrane helix</keyword>
<evidence type="ECO:0000313" key="2">
    <source>
        <dbReference type="EMBL" id="TVX64663.1"/>
    </source>
</evidence>
<organism evidence="2 3">
    <name type="scientific">Streptococcus pneumoniae</name>
    <dbReference type="NCBI Taxonomy" id="1313"/>
    <lineage>
        <taxon>Bacteria</taxon>
        <taxon>Bacillati</taxon>
        <taxon>Bacillota</taxon>
        <taxon>Bacilli</taxon>
        <taxon>Lactobacillales</taxon>
        <taxon>Streptococcaceae</taxon>
        <taxon>Streptococcus</taxon>
    </lineage>
</organism>
<dbReference type="AlphaFoldDB" id="A0A559GP42"/>
<comment type="caution">
    <text evidence="2">The sequence shown here is derived from an EMBL/GenBank/DDBJ whole genome shotgun (WGS) entry which is preliminary data.</text>
</comment>
<gene>
    <name evidence="2" type="ORF">AZJ28_12350</name>
</gene>